<dbReference type="InterPro" id="IPR051677">
    <property type="entry name" value="AfsR-DnrI-RedD_regulator"/>
</dbReference>
<dbReference type="Proteomes" id="UP000561726">
    <property type="component" value="Unassembled WGS sequence"/>
</dbReference>
<dbReference type="InterPro" id="IPR011990">
    <property type="entry name" value="TPR-like_helical_dom_sf"/>
</dbReference>
<reference evidence="4 5" key="1">
    <citation type="submission" date="2020-08" db="EMBL/GenBank/DDBJ databases">
        <title>Sequencing the genomes of 1000 actinobacteria strains.</title>
        <authorList>
            <person name="Klenk H.-P."/>
        </authorList>
    </citation>
    <scope>NUCLEOTIDE SEQUENCE [LARGE SCALE GENOMIC DNA]</scope>
    <source>
        <strain evidence="4 5">DSM 21065</strain>
    </source>
</reference>
<dbReference type="InterPro" id="IPR041664">
    <property type="entry name" value="AAA_16"/>
</dbReference>
<dbReference type="Gene3D" id="1.25.40.10">
    <property type="entry name" value="Tetratricopeptide repeat domain"/>
    <property type="match status" value="1"/>
</dbReference>
<dbReference type="Pfam" id="PF03704">
    <property type="entry name" value="BTAD"/>
    <property type="match status" value="1"/>
</dbReference>
<evidence type="ECO:0000256" key="2">
    <source>
        <dbReference type="ARBA" id="ARBA00023163"/>
    </source>
</evidence>
<dbReference type="PANTHER" id="PTHR35807:SF1">
    <property type="entry name" value="TRANSCRIPTIONAL REGULATOR REDD"/>
    <property type="match status" value="1"/>
</dbReference>
<dbReference type="SUPFAM" id="SSF48452">
    <property type="entry name" value="TPR-like"/>
    <property type="match status" value="1"/>
</dbReference>
<keyword evidence="2" id="KW-0804">Transcription</keyword>
<organism evidence="4 5">
    <name type="scientific">Cryobacterium roopkundense</name>
    <dbReference type="NCBI Taxonomy" id="1001240"/>
    <lineage>
        <taxon>Bacteria</taxon>
        <taxon>Bacillati</taxon>
        <taxon>Actinomycetota</taxon>
        <taxon>Actinomycetes</taxon>
        <taxon>Micrococcales</taxon>
        <taxon>Microbacteriaceae</taxon>
        <taxon>Cryobacterium</taxon>
    </lineage>
</organism>
<protein>
    <submittedName>
        <fullName evidence="4">DNA-binding SARP family transcriptional activator</fullName>
    </submittedName>
</protein>
<dbReference type="Gene3D" id="1.10.10.10">
    <property type="entry name" value="Winged helix-like DNA-binding domain superfamily/Winged helix DNA-binding domain"/>
    <property type="match status" value="1"/>
</dbReference>
<dbReference type="AlphaFoldDB" id="A0A7W8ZYG5"/>
<sequence>MAGPVRLQLLGEVGIVGADGDFMSLSSSQSQIAAARLVLERRRSGTSRRELASTIWPDELPDTWASALRSVITRVRRLVEELGPEASLESVGGRYILRLPCAVRIDLEDALHGLAQARDDLAAGRLSTARALAAAAISAFGNGFLRDHESTWANTVHQQLADALADAHDIAARAALADGDPAAALVSARALIESAPLRESGYRSMMEAHLDAGNRAESLAVYARLRSILSDELGIDPAPETEDVYFRMLSAGSDDSRAPESPRAHGAPTRPFVARGGVITELVEIWRAVIPGSPALTLITGELGLGKTSVANEFARTVMSGGTAVVACVGRATDRRRSAIVDAVAQLLPTLTSSVRLQVEPVLGDAQRALTDDSPIPIGPLVSVICRVARGGALVLIIDDVDEVDQTTLEVLHALFLRDPAAQPCGLFVLATAEKSRLDSTALRFLHEIEREGSVRRIDLPRFGLVDAHEFISTLPAVAQENAAQLGRLLTASGGNPYLLARLVETDSRRHDLLATLVGGLRDYTRIRTADLAPSSARFLRVAAVAGPAFDAELVARAAEVHINEIALVLDELVRSELISADDVSPCSPEGLRPEEYRFLHGAICDTVYSDLPKTERVRFHRRLAEELGQRGSLVLPESHRVRGPWGIGAISVADSADPAIESRWHAAEQATDNGDLDGAIRLRRDALDLVPPHDESLRARALSLLGVDELRAGSPHARMHLMEATMLGLGSNAVGVALAAASRLVDDLAIDPSLADDARSTCQQVLDSLRLLGLPALAEQNIERPLARFLARHVRFEAGVVEPDLMRRSIGTLTELTEEVGDPLQAGTRIELARELGHLARRVGDPEALVLSAHHGASGAAIRQCPDETREFDGVWAEAMRMHPTPEKYTHLWAERHLVAATNGVRSAQPSVSPPIQGRDIASALAGDLLGRQRLVARWLGFRNPDAWSSSTSSAHGLRAADAGLSDVLAGRASAARSRLRMMLSAGGPFAVDDASLHDAAVMAIIAVDSSEPDLIGQVREKLQPFALVSAAHGYRTSVGPVSFHLARLAMAEHDLDDAERLLISGLTTVSRARSRVWVAVHQLGIAAILDRRRTSGDAVAAQAFREEARRIIDPRIVSLSVFDAV</sequence>
<proteinExistence type="predicted"/>
<accession>A0A7W8ZYG5</accession>
<dbReference type="InterPro" id="IPR027417">
    <property type="entry name" value="P-loop_NTPase"/>
</dbReference>
<dbReference type="SMART" id="SM01043">
    <property type="entry name" value="BTAD"/>
    <property type="match status" value="1"/>
</dbReference>
<feature type="domain" description="Bacterial transcriptional activator" evidence="3">
    <location>
        <begin position="105"/>
        <end position="249"/>
    </location>
</feature>
<evidence type="ECO:0000313" key="5">
    <source>
        <dbReference type="Proteomes" id="UP000561726"/>
    </source>
</evidence>
<comment type="caution">
    <text evidence="4">The sequence shown here is derived from an EMBL/GenBank/DDBJ whole genome shotgun (WGS) entry which is preliminary data.</text>
</comment>
<dbReference type="SUPFAM" id="SSF52540">
    <property type="entry name" value="P-loop containing nucleoside triphosphate hydrolases"/>
    <property type="match status" value="1"/>
</dbReference>
<dbReference type="GO" id="GO:0003677">
    <property type="term" value="F:DNA binding"/>
    <property type="evidence" value="ECO:0007669"/>
    <property type="project" value="UniProtKB-KW"/>
</dbReference>
<dbReference type="GO" id="GO:0006355">
    <property type="term" value="P:regulation of DNA-templated transcription"/>
    <property type="evidence" value="ECO:0007669"/>
    <property type="project" value="TreeGrafter"/>
</dbReference>
<name>A0A7W8ZYG5_9MICO</name>
<dbReference type="InterPro" id="IPR036388">
    <property type="entry name" value="WH-like_DNA-bd_sf"/>
</dbReference>
<dbReference type="Pfam" id="PF13191">
    <property type="entry name" value="AAA_16"/>
    <property type="match status" value="1"/>
</dbReference>
<gene>
    <name evidence="4" type="ORF">BJ997_002995</name>
</gene>
<keyword evidence="4" id="KW-0238">DNA-binding</keyword>
<evidence type="ECO:0000256" key="1">
    <source>
        <dbReference type="ARBA" id="ARBA00023015"/>
    </source>
</evidence>
<dbReference type="Gene3D" id="3.40.50.300">
    <property type="entry name" value="P-loop containing nucleotide triphosphate hydrolases"/>
    <property type="match status" value="1"/>
</dbReference>
<dbReference type="PANTHER" id="PTHR35807">
    <property type="entry name" value="TRANSCRIPTIONAL REGULATOR REDD-RELATED"/>
    <property type="match status" value="1"/>
</dbReference>
<evidence type="ECO:0000313" key="4">
    <source>
        <dbReference type="EMBL" id="MBB5642447.1"/>
    </source>
</evidence>
<evidence type="ECO:0000259" key="3">
    <source>
        <dbReference type="SMART" id="SM01043"/>
    </source>
</evidence>
<dbReference type="InterPro" id="IPR005158">
    <property type="entry name" value="BTAD"/>
</dbReference>
<dbReference type="OrthoDB" id="5476461at2"/>
<dbReference type="EMBL" id="JACHBQ010000001">
    <property type="protein sequence ID" value="MBB5642447.1"/>
    <property type="molecule type" value="Genomic_DNA"/>
</dbReference>
<dbReference type="RefSeq" id="WP_052541852.1">
    <property type="nucleotide sequence ID" value="NZ_JACHBQ010000001.1"/>
</dbReference>
<keyword evidence="1" id="KW-0805">Transcription regulation</keyword>